<dbReference type="Pfam" id="PF02796">
    <property type="entry name" value="HTH_7"/>
    <property type="match status" value="1"/>
</dbReference>
<gene>
    <name evidence="3" type="ORF">CJEDD_05265</name>
    <name evidence="4" type="ORF">CJEDD_08785</name>
    <name evidence="5" type="ORF">CJEDD_11500</name>
</gene>
<dbReference type="Gene3D" id="3.30.420.10">
    <property type="entry name" value="Ribonuclease H-like superfamily/Ribonuclease H"/>
    <property type="match status" value="1"/>
</dbReference>
<dbReference type="InterPro" id="IPR036397">
    <property type="entry name" value="RNaseH_sf"/>
</dbReference>
<dbReference type="PANTHER" id="PTHR35004">
    <property type="entry name" value="TRANSPOSASE RV3428C-RELATED"/>
    <property type="match status" value="1"/>
</dbReference>
<dbReference type="NCBIfam" id="NF033546">
    <property type="entry name" value="transpos_IS21"/>
    <property type="match status" value="1"/>
</dbReference>
<protein>
    <submittedName>
        <fullName evidence="5">Integrase core domain protein</fullName>
    </submittedName>
</protein>
<dbReference type="Proteomes" id="UP001218071">
    <property type="component" value="Chromosome"/>
</dbReference>
<dbReference type="PANTHER" id="PTHR35004:SF7">
    <property type="entry name" value="INTEGRASE PROTEIN"/>
    <property type="match status" value="1"/>
</dbReference>
<reference evidence="5 6" key="1">
    <citation type="submission" date="2020-10" db="EMBL/GenBank/DDBJ databases">
        <title>Complete genome sequence of Corynebacterium jeddahense DSM 45997, type strain of Corynebacterium jeddahense.</title>
        <authorList>
            <person name="Busche T."/>
            <person name="Kalinowski J."/>
            <person name="Ruckert C."/>
        </authorList>
    </citation>
    <scope>NUCLEOTIDE SEQUENCE [LARGE SCALE GENOMIC DNA]</scope>
    <source>
        <strain evidence="5 6">DSM 45997</strain>
    </source>
</reference>
<dbReference type="EMBL" id="CP063194">
    <property type="protein sequence ID" value="WCZ39869.1"/>
    <property type="molecule type" value="Genomic_DNA"/>
</dbReference>
<dbReference type="PROSITE" id="PS50994">
    <property type="entry name" value="INTEGRASE"/>
    <property type="match status" value="1"/>
</dbReference>
<proteinExistence type="inferred from homology"/>
<dbReference type="InterPro" id="IPR006120">
    <property type="entry name" value="Resolvase_HTH_dom"/>
</dbReference>
<dbReference type="InterPro" id="IPR001584">
    <property type="entry name" value="Integrase_cat-core"/>
</dbReference>
<dbReference type="InterPro" id="IPR054353">
    <property type="entry name" value="IstA-like_C"/>
</dbReference>
<accession>A0ABY7UQG4</accession>
<dbReference type="EMBL" id="CP063194">
    <property type="protein sequence ID" value="WCZ38664.1"/>
    <property type="molecule type" value="Genomic_DNA"/>
</dbReference>
<organism evidence="5 6">
    <name type="scientific">Corynebacterium jeddahense</name>
    <dbReference type="NCBI Taxonomy" id="1414719"/>
    <lineage>
        <taxon>Bacteria</taxon>
        <taxon>Bacillati</taxon>
        <taxon>Actinomycetota</taxon>
        <taxon>Actinomycetes</taxon>
        <taxon>Mycobacteriales</taxon>
        <taxon>Corynebacteriaceae</taxon>
        <taxon>Corynebacterium</taxon>
    </lineage>
</organism>
<dbReference type="SUPFAM" id="SSF46689">
    <property type="entry name" value="Homeodomain-like"/>
    <property type="match status" value="1"/>
</dbReference>
<dbReference type="InterPro" id="IPR012337">
    <property type="entry name" value="RNaseH-like_sf"/>
</dbReference>
<dbReference type="Pfam" id="PF22483">
    <property type="entry name" value="Mu-transpos_C_2"/>
    <property type="match status" value="1"/>
</dbReference>
<dbReference type="EMBL" id="CP063194">
    <property type="protein sequence ID" value="WCZ39346.1"/>
    <property type="molecule type" value="Genomic_DNA"/>
</dbReference>
<feature type="domain" description="Integrase catalytic" evidence="2">
    <location>
        <begin position="127"/>
        <end position="298"/>
    </location>
</feature>
<comment type="similarity">
    <text evidence="1">Belongs to the transposase IS21/IS408/IS1162 family.</text>
</comment>
<sequence>MTISMTTIETIRQLDDEGMSRRAIAKAVNVSRATVDKYVNQDDFSPTAPVKTRKPGSIVLGEALCAVVDQWLEQDQRMPRKQRHTAKRICDRLTNEHGYTGSYSPVQRYVKQWKKDHKAPGDGFMELEWSPGVIQVDFGQAEVIMASAARVVHLLVVTFPYSNMRFCRAFAGETAECVITGLLDVIDAAGGVPTEMVFDNATAVGRRVGPKVVESELFAAFKAHYRTRARYCNPYSGHEKGNVENAVGFIRRNLLVPVPEVASLAELNTLLESGCAAFATHTHYKKAATVAELFTHDQHALKACPSVRFNPVRFDVRRTDKTGVVTLDGNRYLVGPAWANRQVTLELSHDTVTVLDDDTRRIIALPRVFGTADSTVINPMSLLPGLAKKPGAWTNSPLRHHMPDAVVGYLDGADAATRRDFFTHAETTATECGFDATVTAAAALLETDAQPTGPHLGIAARYSAPPPTQHSRANLTTYDQLLATTTTTSQHAEATAK</sequence>
<dbReference type="SUPFAM" id="SSF53098">
    <property type="entry name" value="Ribonuclease H-like"/>
    <property type="match status" value="1"/>
</dbReference>
<evidence type="ECO:0000313" key="3">
    <source>
        <dbReference type="EMBL" id="WCZ38664.1"/>
    </source>
</evidence>
<evidence type="ECO:0000313" key="6">
    <source>
        <dbReference type="Proteomes" id="UP001218071"/>
    </source>
</evidence>
<name>A0ABY7UQG4_9CORY</name>
<dbReference type="InterPro" id="IPR009057">
    <property type="entry name" value="Homeodomain-like_sf"/>
</dbReference>
<evidence type="ECO:0000256" key="1">
    <source>
        <dbReference type="ARBA" id="ARBA00009277"/>
    </source>
</evidence>
<evidence type="ECO:0000313" key="5">
    <source>
        <dbReference type="EMBL" id="WCZ39869.1"/>
    </source>
</evidence>
<dbReference type="RefSeq" id="WP_273657484.1">
    <property type="nucleotide sequence ID" value="NZ_CP063194.1"/>
</dbReference>
<dbReference type="Gene3D" id="1.10.10.60">
    <property type="entry name" value="Homeodomain-like"/>
    <property type="match status" value="1"/>
</dbReference>
<evidence type="ECO:0000313" key="4">
    <source>
        <dbReference type="EMBL" id="WCZ39346.1"/>
    </source>
</evidence>
<keyword evidence="6" id="KW-1185">Reference proteome</keyword>
<evidence type="ECO:0000259" key="2">
    <source>
        <dbReference type="PROSITE" id="PS50994"/>
    </source>
</evidence>